<name>A0ABT9GWZ6_9GAMM</name>
<organism evidence="1 2">
    <name type="scientific">Alkalimonas collagenimarina</name>
    <dbReference type="NCBI Taxonomy" id="400390"/>
    <lineage>
        <taxon>Bacteria</taxon>
        <taxon>Pseudomonadati</taxon>
        <taxon>Pseudomonadota</taxon>
        <taxon>Gammaproteobacteria</taxon>
        <taxon>Alkalimonas</taxon>
    </lineage>
</organism>
<proteinExistence type="predicted"/>
<sequence length="158" mass="17674">MIESIDIQITLDKLNERLSVFASSIVYSVRERCVIGPYDNCQSILMLLSERQAVEQTGLSADKVQKEINEFLLEFRPLDSAYCMSTVQPDIAGRVVQIVFYARSAERVEPVSSGLMVFALNLMQLACSSEDMPPEIINRWILNASKAVLDSPGDKLAR</sequence>
<reference evidence="1 2" key="1">
    <citation type="submission" date="2023-08" db="EMBL/GenBank/DDBJ databases">
        <authorList>
            <person name="Joshi A."/>
            <person name="Thite S."/>
        </authorList>
    </citation>
    <scope>NUCLEOTIDE SEQUENCE [LARGE SCALE GENOMIC DNA]</scope>
    <source>
        <strain evidence="1 2">AC40</strain>
    </source>
</reference>
<evidence type="ECO:0000313" key="1">
    <source>
        <dbReference type="EMBL" id="MDP4535571.1"/>
    </source>
</evidence>
<evidence type="ECO:0000313" key="2">
    <source>
        <dbReference type="Proteomes" id="UP001231616"/>
    </source>
</evidence>
<keyword evidence="2" id="KW-1185">Reference proteome</keyword>
<gene>
    <name evidence="1" type="ORF">Q3O60_05180</name>
</gene>
<accession>A0ABT9GWZ6</accession>
<protein>
    <submittedName>
        <fullName evidence="1">Uncharacterized protein</fullName>
    </submittedName>
</protein>
<comment type="caution">
    <text evidence="1">The sequence shown here is derived from an EMBL/GenBank/DDBJ whole genome shotgun (WGS) entry which is preliminary data.</text>
</comment>
<dbReference type="EMBL" id="JAUZVZ010000006">
    <property type="protein sequence ID" value="MDP4535571.1"/>
    <property type="molecule type" value="Genomic_DNA"/>
</dbReference>
<dbReference type="Proteomes" id="UP001231616">
    <property type="component" value="Unassembled WGS sequence"/>
</dbReference>
<dbReference type="RefSeq" id="WP_305892841.1">
    <property type="nucleotide sequence ID" value="NZ_JAUZVZ010000006.1"/>
</dbReference>